<organism evidence="10 11">
    <name type="scientific">Babesia gibsoni</name>
    <dbReference type="NCBI Taxonomy" id="33632"/>
    <lineage>
        <taxon>Eukaryota</taxon>
        <taxon>Sar</taxon>
        <taxon>Alveolata</taxon>
        <taxon>Apicomplexa</taxon>
        <taxon>Aconoidasida</taxon>
        <taxon>Piroplasmida</taxon>
        <taxon>Babesiidae</taxon>
        <taxon>Babesia</taxon>
    </lineage>
</organism>
<dbReference type="CDD" id="cd01997">
    <property type="entry name" value="GMP_synthase_C"/>
    <property type="match status" value="1"/>
</dbReference>
<evidence type="ECO:0000256" key="4">
    <source>
        <dbReference type="ARBA" id="ARBA00022741"/>
    </source>
</evidence>
<dbReference type="Gene3D" id="3.30.300.10">
    <property type="match status" value="1"/>
</dbReference>
<dbReference type="PROSITE" id="PS51553">
    <property type="entry name" value="GMPS_ATP_PPASE"/>
    <property type="match status" value="1"/>
</dbReference>
<dbReference type="PROSITE" id="PS51273">
    <property type="entry name" value="GATASE_TYPE_1"/>
    <property type="match status" value="1"/>
</dbReference>
<comment type="caution">
    <text evidence="10">The sequence shown here is derived from an EMBL/GenBank/DDBJ whole genome shotgun (WGS) entry which is preliminary data.</text>
</comment>
<dbReference type="GO" id="GO:0005829">
    <property type="term" value="C:cytosol"/>
    <property type="evidence" value="ECO:0007669"/>
    <property type="project" value="TreeGrafter"/>
</dbReference>
<dbReference type="Gene3D" id="3.40.50.620">
    <property type="entry name" value="HUPs"/>
    <property type="match status" value="1"/>
</dbReference>
<gene>
    <name evidence="10" type="ORF">BgAZ_204310</name>
</gene>
<dbReference type="GO" id="GO:0005524">
    <property type="term" value="F:ATP binding"/>
    <property type="evidence" value="ECO:0007669"/>
    <property type="project" value="UniProtKB-UniRule"/>
</dbReference>
<comment type="pathway">
    <text evidence="1">Purine metabolism; GMP biosynthesis; GMP from XMP (L-Gln route): step 1/1.</text>
</comment>
<keyword evidence="6 8" id="KW-0658">Purine biosynthesis</keyword>
<proteinExistence type="predicted"/>
<reference evidence="10" key="1">
    <citation type="submission" date="2023-08" db="EMBL/GenBank/DDBJ databases">
        <title>Draft sequence of the Babesia gibsoni genome.</title>
        <authorList>
            <person name="Yamagishi J.Y."/>
            <person name="Xuan X.X."/>
        </authorList>
    </citation>
    <scope>NUCLEOTIDE SEQUENCE</scope>
    <source>
        <strain evidence="10">Azabu</strain>
    </source>
</reference>
<feature type="binding site" evidence="8">
    <location>
        <begin position="233"/>
        <end position="239"/>
    </location>
    <ligand>
        <name>ATP</name>
        <dbReference type="ChEBI" id="CHEBI:30616"/>
    </ligand>
</feature>
<dbReference type="SUPFAM" id="SSF52402">
    <property type="entry name" value="Adenine nucleotide alpha hydrolases-like"/>
    <property type="match status" value="1"/>
</dbReference>
<keyword evidence="5 8" id="KW-0332">GMP biosynthesis</keyword>
<dbReference type="InterPro" id="IPR001674">
    <property type="entry name" value="GMP_synth_C"/>
</dbReference>
<evidence type="ECO:0000313" key="10">
    <source>
        <dbReference type="EMBL" id="KAK1443555.1"/>
    </source>
</evidence>
<dbReference type="InterPro" id="IPR022310">
    <property type="entry name" value="NAD/GMP_synthase"/>
</dbReference>
<dbReference type="AlphaFoldDB" id="A0AAD8LIV0"/>
<evidence type="ECO:0000256" key="7">
    <source>
        <dbReference type="ARBA" id="ARBA00022840"/>
    </source>
</evidence>
<dbReference type="Pfam" id="PF00958">
    <property type="entry name" value="GMP_synt_C"/>
    <property type="match status" value="1"/>
</dbReference>
<dbReference type="Pfam" id="PF02540">
    <property type="entry name" value="NAD_synthase"/>
    <property type="match status" value="1"/>
</dbReference>
<dbReference type="PANTHER" id="PTHR11922">
    <property type="entry name" value="GMP SYNTHASE-RELATED"/>
    <property type="match status" value="1"/>
</dbReference>
<sequence length="528" mass="58601">MESKKDLIFIFDFGCHQSGSMVRFLRSLGVTCELFPVEKAMETLSTRLPGGVIFSGGSESVTDAEALKLDPKVVEHCTANKVPVLALSHAMYALVAALGGKVKGLGPQETEYKEENVTFVAAADPLFDGTVGGFVAHGCHLDMVEELPGGFQVTMKADDATVAGVFNPDLNLRGFCFHPQDVEDQKVEAFMKKFCFEVCGCKKTWSMEQYRVDVKKEVLEQCGSDKFVVAGLSGGVDSTVCAAIVHEAIGERFHGIMINTGLMRYKETQRCFDRLKAEVPGIKLIVRESADVFFKELKGVVDPEQKRKVIGRVYIEEFERAMCELGFNHDNCLLLQGTIYPDILESELNRRSKQPVKSHHNVGGLPENLKFELIEPVRLLFKQEVRDLGKLLGLSEASFKRHPFPGPGLGARVLGELVPEHVEIARQADRYMFEELEARGLVDKVSQCGCVLLPNTRSTGLRNSARVYGMVVVVRIIMTVDFVTATFARHIDMDCLAAISQKITQNIPQVNRVCYDITDKPPATIEWE</sequence>
<dbReference type="GO" id="GO:0003921">
    <property type="term" value="F:GMP synthase activity"/>
    <property type="evidence" value="ECO:0007669"/>
    <property type="project" value="InterPro"/>
</dbReference>
<dbReference type="Proteomes" id="UP001230268">
    <property type="component" value="Unassembled WGS sequence"/>
</dbReference>
<evidence type="ECO:0000256" key="8">
    <source>
        <dbReference type="PROSITE-ProRule" id="PRU00886"/>
    </source>
</evidence>
<dbReference type="InterPro" id="IPR029062">
    <property type="entry name" value="Class_I_gatase-like"/>
</dbReference>
<dbReference type="PANTHER" id="PTHR11922:SF2">
    <property type="entry name" value="GMP SYNTHASE [GLUTAMINE-HYDROLYZING]"/>
    <property type="match status" value="1"/>
</dbReference>
<accession>A0AAD8LIV0</accession>
<dbReference type="SUPFAM" id="SSF52317">
    <property type="entry name" value="Class I glutamine amidotransferase-like"/>
    <property type="match status" value="1"/>
</dbReference>
<dbReference type="EC" id="6.3.5.2" evidence="2"/>
<dbReference type="InterPro" id="IPR025777">
    <property type="entry name" value="GMPS_ATP_PPase_dom"/>
</dbReference>
<evidence type="ECO:0000259" key="9">
    <source>
        <dbReference type="PROSITE" id="PS51553"/>
    </source>
</evidence>
<dbReference type="InterPro" id="IPR017926">
    <property type="entry name" value="GATASE"/>
</dbReference>
<dbReference type="EMBL" id="JAVEPI010000002">
    <property type="protein sequence ID" value="KAK1443555.1"/>
    <property type="molecule type" value="Genomic_DNA"/>
</dbReference>
<dbReference type="NCBIfam" id="NF000848">
    <property type="entry name" value="PRK00074.1"/>
    <property type="match status" value="1"/>
</dbReference>
<dbReference type="NCBIfam" id="TIGR00884">
    <property type="entry name" value="guaA_Cterm"/>
    <property type="match status" value="1"/>
</dbReference>
<evidence type="ECO:0000256" key="1">
    <source>
        <dbReference type="ARBA" id="ARBA00005153"/>
    </source>
</evidence>
<dbReference type="SUPFAM" id="SSF54810">
    <property type="entry name" value="GMP synthetase C-terminal dimerisation domain"/>
    <property type="match status" value="1"/>
</dbReference>
<dbReference type="InterPro" id="IPR014729">
    <property type="entry name" value="Rossmann-like_a/b/a_fold"/>
</dbReference>
<feature type="domain" description="GMPS ATP-PPase" evidence="9">
    <location>
        <begin position="205"/>
        <end position="401"/>
    </location>
</feature>
<keyword evidence="3" id="KW-0436">Ligase</keyword>
<name>A0AAD8LIV0_BABGI</name>
<dbReference type="Gene3D" id="3.40.50.880">
    <property type="match status" value="1"/>
</dbReference>
<evidence type="ECO:0000313" key="11">
    <source>
        <dbReference type="Proteomes" id="UP001230268"/>
    </source>
</evidence>
<keyword evidence="11" id="KW-1185">Reference proteome</keyword>
<keyword evidence="4 8" id="KW-0547">Nucleotide-binding</keyword>
<keyword evidence="7 8" id="KW-0067">ATP-binding</keyword>
<protein>
    <recommendedName>
        <fullName evidence="2">GMP synthase (glutamine-hydrolyzing)</fullName>
        <ecNumber evidence="2">6.3.5.2</ecNumber>
    </recommendedName>
</protein>
<evidence type="ECO:0000256" key="3">
    <source>
        <dbReference type="ARBA" id="ARBA00022598"/>
    </source>
</evidence>
<evidence type="ECO:0000256" key="5">
    <source>
        <dbReference type="ARBA" id="ARBA00022749"/>
    </source>
</evidence>
<dbReference type="Pfam" id="PF00117">
    <property type="entry name" value="GATase"/>
    <property type="match status" value="1"/>
</dbReference>
<evidence type="ECO:0000256" key="2">
    <source>
        <dbReference type="ARBA" id="ARBA00012746"/>
    </source>
</evidence>
<evidence type="ECO:0000256" key="6">
    <source>
        <dbReference type="ARBA" id="ARBA00022755"/>
    </source>
</evidence>